<comment type="caution">
    <text evidence="1">The sequence shown here is derived from an EMBL/GenBank/DDBJ whole genome shotgun (WGS) entry which is preliminary data.</text>
</comment>
<dbReference type="EMBL" id="AMLP01000062">
    <property type="protein sequence ID" value="ELS57212.1"/>
    <property type="molecule type" value="Genomic_DNA"/>
</dbReference>
<dbReference type="PATRIC" id="fig|1160705.3.peg.1849"/>
<name>L8PP76_STRVR</name>
<proteinExistence type="predicted"/>
<accession>L8PP76</accession>
<organism evidence="1 2">
    <name type="scientific">Streptomyces viridochromogenes Tue57</name>
    <dbReference type="NCBI Taxonomy" id="1160705"/>
    <lineage>
        <taxon>Bacteria</taxon>
        <taxon>Bacillati</taxon>
        <taxon>Actinomycetota</taxon>
        <taxon>Actinomycetes</taxon>
        <taxon>Kitasatosporales</taxon>
        <taxon>Streptomycetaceae</taxon>
        <taxon>Streptomyces</taxon>
    </lineage>
</organism>
<evidence type="ECO:0000313" key="1">
    <source>
        <dbReference type="EMBL" id="ELS57212.1"/>
    </source>
</evidence>
<reference evidence="1 2" key="1">
    <citation type="journal article" date="2013" name="Genome Announc.">
        <title>Draft Genome Sequence of Streptomyces viridochromogenes Strain Tu57, Producer of Avilamycin.</title>
        <authorList>
            <person name="Gruning B.A."/>
            <person name="Erxleben A."/>
            <person name="Hahnlein A."/>
            <person name="Gunther S."/>
        </authorList>
    </citation>
    <scope>NUCLEOTIDE SEQUENCE [LARGE SCALE GENOMIC DNA]</scope>
    <source>
        <strain evidence="1 2">Tue57</strain>
    </source>
</reference>
<evidence type="ECO:0000313" key="2">
    <source>
        <dbReference type="Proteomes" id="UP000011205"/>
    </source>
</evidence>
<dbReference type="Proteomes" id="UP000011205">
    <property type="component" value="Unassembled WGS sequence"/>
</dbReference>
<protein>
    <submittedName>
        <fullName evidence="1">Uncharacterized protein</fullName>
    </submittedName>
</protein>
<sequence>MRARDDQVGLNVRSPKTGSVDLFVGDGPALAGLTLLPGTAQPHGFAD</sequence>
<gene>
    <name evidence="1" type="ORF">STVIR_1857</name>
</gene>
<dbReference type="AlphaFoldDB" id="L8PP76"/>